<sequence length="1046" mass="115881">MKTVPEQKRPYQNSVITFFCHRPLIANLLMIFIIVMGLLSFNSIQRQMFPIAKSPEIHIQVKYFGASAKELEEQVVKKIEFALNSQTGIKRIESVVKQHSARIIIALNADESSEEKLNEIKYKLDAIADLPNAMEPIILQNKPQLQNAVSLVLTGPDDKLALKRFGEHIKSELLARDVISHVQATNLPDVEFSIEVSRYALQRYGVSLEDIATLIRQQSQNISAGQIATENGRINLQVPARKDTIASLNSLPLLTTEQGELLTLGSIANVKQALTEQLHLAQLNGKSAFYMRILADESQSITAVAQSVKAYLDYKTPLLPAGYSLYQLVDTTYYLEGRLNMMLSNLAQGALLVFIVLSVFLRVRLAMWVMLGLPVSFLGAIWLMPFIGVTLNVVSLFAFIMVLGIVVDDAIVISESAANEAANKGHNVENIIIGASKVVAPATFGVLTTMAVFMPFMFSTGPNSGQFMAIAGVALLCLLFSLLESKMILPAHLAHSPIKPLPSTHWRTRFDAAFACWLAERFLPQLKQVIHFRYPVLMLFIGFLVGAVLLVKTGVIGFTAVPKVPHDFPSIHIQMDNNASHQQTIQAVKQIEQMVLHVEQQTQQSTGKKLVKDTYIWLDNDTEGEVLAPLVDEQSRPFDAFELARRWQAAMPTLLGVKAITIESDVIDINQKPELSYQLYSDNLNSLTAATHDLSAALAEHQAIAQLTSNLNTNQQEWQIELTPKGIHLGLSSSDVAKQVFAYFYGIEVQRVVTQQQTVRFMVRAPMNERQSLSSLDALPIRINQHSQVLFSDIATLTTTNSSHEIHTEQGKRTFTVAAFIVPSQKAQAMAIRAAIDTQILPTIKARYPDVAFDLGAHLKEQQQEQSQVTVFAIIALLTVYTLLAIALKSYRQPVLVILVIPFATAGAVYGHLLLGYPLSMMSIFGMIAAAGVVINDALVLISRVNQLRDVMPLNEAIYQGTTARFKAILITSLTTFIGLLPLMFESSLQAQFVIPMAVSLSFAILFSMFISLILLPCLLFIAYEWKAMFRSLVNVLTLTRLKTSP</sequence>
<dbReference type="OrthoDB" id="5287122at2"/>
<dbReference type="PANTHER" id="PTHR32063:SF33">
    <property type="entry name" value="RND SUPERFAMILY EFFLUX PUMP PERMEASE COMPONENT"/>
    <property type="match status" value="1"/>
</dbReference>
<keyword evidence="1" id="KW-0472">Membrane</keyword>
<gene>
    <name evidence="2" type="ORF">B1199_06485</name>
</gene>
<protein>
    <recommendedName>
        <fullName evidence="4">Acriflavin resistance protein</fullName>
    </recommendedName>
</protein>
<accession>A0A244CQV0</accession>
<evidence type="ECO:0000256" key="1">
    <source>
        <dbReference type="SAM" id="Phobius"/>
    </source>
</evidence>
<dbReference type="SUPFAM" id="SSF82693">
    <property type="entry name" value="Multidrug efflux transporter AcrB pore domain, PN1, PN2, PC1 and PC2 subdomains"/>
    <property type="match status" value="1"/>
</dbReference>
<dbReference type="Proteomes" id="UP000194841">
    <property type="component" value="Unassembled WGS sequence"/>
</dbReference>
<feature type="transmembrane region" description="Helical" evidence="1">
    <location>
        <begin position="536"/>
        <end position="561"/>
    </location>
</feature>
<dbReference type="Gene3D" id="3.30.70.1320">
    <property type="entry name" value="Multidrug efflux transporter AcrB pore domain like"/>
    <property type="match status" value="1"/>
</dbReference>
<keyword evidence="1" id="KW-0812">Transmembrane</keyword>
<feature type="transmembrane region" description="Helical" evidence="1">
    <location>
        <begin position="350"/>
        <end position="371"/>
    </location>
</feature>
<dbReference type="Pfam" id="PF00873">
    <property type="entry name" value="ACR_tran"/>
    <property type="match status" value="1"/>
</dbReference>
<comment type="caution">
    <text evidence="2">The sequence shown here is derived from an EMBL/GenBank/DDBJ whole genome shotgun (WGS) entry which is preliminary data.</text>
</comment>
<dbReference type="PRINTS" id="PR00702">
    <property type="entry name" value="ACRIFLAVINRP"/>
</dbReference>
<evidence type="ECO:0000313" key="3">
    <source>
        <dbReference type="Proteomes" id="UP000194841"/>
    </source>
</evidence>
<keyword evidence="3" id="KW-1185">Reference proteome</keyword>
<reference evidence="2 3" key="1">
    <citation type="submission" date="2017-02" db="EMBL/GenBank/DDBJ databases">
        <title>Pseudoalteromonas ulvae TC14 Genome.</title>
        <authorList>
            <person name="Molmeret M."/>
        </authorList>
    </citation>
    <scope>NUCLEOTIDE SEQUENCE [LARGE SCALE GENOMIC DNA]</scope>
    <source>
        <strain evidence="2">TC14</strain>
    </source>
</reference>
<dbReference type="PANTHER" id="PTHR32063">
    <property type="match status" value="1"/>
</dbReference>
<feature type="transmembrane region" description="Helical" evidence="1">
    <location>
        <begin position="377"/>
        <end position="407"/>
    </location>
</feature>
<feature type="transmembrane region" description="Helical" evidence="1">
    <location>
        <begin position="964"/>
        <end position="985"/>
    </location>
</feature>
<feature type="transmembrane region" description="Helical" evidence="1">
    <location>
        <begin position="869"/>
        <end position="888"/>
    </location>
</feature>
<feature type="transmembrane region" description="Helical" evidence="1">
    <location>
        <begin position="895"/>
        <end position="915"/>
    </location>
</feature>
<dbReference type="SUPFAM" id="SSF82866">
    <property type="entry name" value="Multidrug efflux transporter AcrB transmembrane domain"/>
    <property type="match status" value="2"/>
</dbReference>
<feature type="transmembrane region" description="Helical" evidence="1">
    <location>
        <begin position="438"/>
        <end position="458"/>
    </location>
</feature>
<feature type="transmembrane region" description="Helical" evidence="1">
    <location>
        <begin position="24"/>
        <end position="44"/>
    </location>
</feature>
<dbReference type="InterPro" id="IPR001036">
    <property type="entry name" value="Acrflvin-R"/>
</dbReference>
<evidence type="ECO:0000313" key="2">
    <source>
        <dbReference type="EMBL" id="OUL58003.1"/>
    </source>
</evidence>
<dbReference type="AlphaFoldDB" id="A0A244CQV0"/>
<dbReference type="EMBL" id="MWPV01000002">
    <property type="protein sequence ID" value="OUL58003.1"/>
    <property type="molecule type" value="Genomic_DNA"/>
</dbReference>
<dbReference type="InterPro" id="IPR027463">
    <property type="entry name" value="AcrB_DN_DC_subdom"/>
</dbReference>
<proteinExistence type="predicted"/>
<dbReference type="GO" id="GO:0005886">
    <property type="term" value="C:plasma membrane"/>
    <property type="evidence" value="ECO:0007669"/>
    <property type="project" value="TreeGrafter"/>
</dbReference>
<organism evidence="2 3">
    <name type="scientific">Pseudoalteromonas ulvae</name>
    <dbReference type="NCBI Taxonomy" id="107327"/>
    <lineage>
        <taxon>Bacteria</taxon>
        <taxon>Pseudomonadati</taxon>
        <taxon>Pseudomonadota</taxon>
        <taxon>Gammaproteobacteria</taxon>
        <taxon>Alteromonadales</taxon>
        <taxon>Pseudoalteromonadaceae</taxon>
        <taxon>Pseudoalteromonas</taxon>
    </lineage>
</organism>
<keyword evidence="1" id="KW-1133">Transmembrane helix</keyword>
<dbReference type="Gene3D" id="3.30.70.1440">
    <property type="entry name" value="Multidrug efflux transporter AcrB pore domain"/>
    <property type="match status" value="1"/>
</dbReference>
<feature type="transmembrane region" description="Helical" evidence="1">
    <location>
        <begin position="464"/>
        <end position="483"/>
    </location>
</feature>
<feature type="transmembrane region" description="Helical" evidence="1">
    <location>
        <begin position="997"/>
        <end position="1024"/>
    </location>
</feature>
<dbReference type="SUPFAM" id="SSF82714">
    <property type="entry name" value="Multidrug efflux transporter AcrB TolC docking domain, DN and DC subdomains"/>
    <property type="match status" value="2"/>
</dbReference>
<evidence type="ECO:0008006" key="4">
    <source>
        <dbReference type="Google" id="ProtNLM"/>
    </source>
</evidence>
<dbReference type="GO" id="GO:0042910">
    <property type="term" value="F:xenobiotic transmembrane transporter activity"/>
    <property type="evidence" value="ECO:0007669"/>
    <property type="project" value="TreeGrafter"/>
</dbReference>
<dbReference type="Gene3D" id="1.20.1640.10">
    <property type="entry name" value="Multidrug efflux transporter AcrB transmembrane domain"/>
    <property type="match status" value="2"/>
</dbReference>
<dbReference type="RefSeq" id="WP_086743309.1">
    <property type="nucleotide sequence ID" value="NZ_MWPV01000002.1"/>
</dbReference>
<name>A0A244CQV0_PSEDV</name>
<feature type="transmembrane region" description="Helical" evidence="1">
    <location>
        <begin position="921"/>
        <end position="943"/>
    </location>
</feature>
<dbReference type="Gene3D" id="3.30.70.1430">
    <property type="entry name" value="Multidrug efflux transporter AcrB pore domain"/>
    <property type="match status" value="2"/>
</dbReference>
<dbReference type="Gene3D" id="3.30.2090.10">
    <property type="entry name" value="Multidrug efflux transporter AcrB TolC docking domain, DN and DC subdomains"/>
    <property type="match status" value="2"/>
</dbReference>